<reference evidence="2" key="1">
    <citation type="submission" date="2021-02" db="EMBL/GenBank/DDBJ databases">
        <authorList>
            <person name="Dougan E. K."/>
            <person name="Rhodes N."/>
            <person name="Thang M."/>
            <person name="Chan C."/>
        </authorList>
    </citation>
    <scope>NUCLEOTIDE SEQUENCE</scope>
</reference>
<gene>
    <name evidence="2" type="ORF">SNEC2469_LOCUS34449</name>
</gene>
<protein>
    <submittedName>
        <fullName evidence="2">Uncharacterized protein</fullName>
    </submittedName>
</protein>
<comment type="caution">
    <text evidence="2">The sequence shown here is derived from an EMBL/GenBank/DDBJ whole genome shotgun (WGS) entry which is preliminary data.</text>
</comment>
<dbReference type="EMBL" id="CAJNJA010095153">
    <property type="protein sequence ID" value="CAE7941891.1"/>
    <property type="molecule type" value="Genomic_DNA"/>
</dbReference>
<dbReference type="AlphaFoldDB" id="A0A813CB51"/>
<feature type="region of interest" description="Disordered" evidence="1">
    <location>
        <begin position="51"/>
        <end position="72"/>
    </location>
</feature>
<dbReference type="Proteomes" id="UP000601435">
    <property type="component" value="Unassembled WGS sequence"/>
</dbReference>
<keyword evidence="3" id="KW-1185">Reference proteome</keyword>
<proteinExistence type="predicted"/>
<evidence type="ECO:0000256" key="1">
    <source>
        <dbReference type="SAM" id="MobiDB-lite"/>
    </source>
</evidence>
<name>A0A813CB51_9DINO</name>
<evidence type="ECO:0000313" key="3">
    <source>
        <dbReference type="Proteomes" id="UP000601435"/>
    </source>
</evidence>
<sequence>MASGLVQDMKPRSLQDARDDMESCALSLGGSAASRHKELLSLMKLDQASRFPQVSARSASPVPRVPCGARAA</sequence>
<organism evidence="2 3">
    <name type="scientific">Symbiodinium necroappetens</name>
    <dbReference type="NCBI Taxonomy" id="1628268"/>
    <lineage>
        <taxon>Eukaryota</taxon>
        <taxon>Sar</taxon>
        <taxon>Alveolata</taxon>
        <taxon>Dinophyceae</taxon>
        <taxon>Suessiales</taxon>
        <taxon>Symbiodiniaceae</taxon>
        <taxon>Symbiodinium</taxon>
    </lineage>
</organism>
<accession>A0A813CB51</accession>
<evidence type="ECO:0000313" key="2">
    <source>
        <dbReference type="EMBL" id="CAE7941891.1"/>
    </source>
</evidence>